<organism evidence="8 9">
    <name type="scientific">Blautia hydrogenotrophica (strain DSM 10507 / JCM 14656 / S5a33)</name>
    <name type="common">Ruminococcus hydrogenotrophicus</name>
    <dbReference type="NCBI Taxonomy" id="476272"/>
    <lineage>
        <taxon>Bacteria</taxon>
        <taxon>Bacillati</taxon>
        <taxon>Bacillota</taxon>
        <taxon>Clostridia</taxon>
        <taxon>Lachnospirales</taxon>
        <taxon>Lachnospiraceae</taxon>
        <taxon>Blautia</taxon>
    </lineage>
</organism>
<dbReference type="SUPFAM" id="SSF52402">
    <property type="entry name" value="Adenine nucleotide alpha hydrolases-like"/>
    <property type="match status" value="1"/>
</dbReference>
<dbReference type="PIRSF" id="PIRSF000089">
    <property type="entry name" value="Electra_flavoP_a"/>
    <property type="match status" value="1"/>
</dbReference>
<comment type="caution">
    <text evidence="8">The sequence shown here is derived from an EMBL/GenBank/DDBJ whole genome shotgun (WGS) entry which is preliminary data.</text>
</comment>
<dbReference type="Gene3D" id="3.40.50.620">
    <property type="entry name" value="HUPs"/>
    <property type="match status" value="1"/>
</dbReference>
<dbReference type="PANTHER" id="PTHR43153">
    <property type="entry name" value="ELECTRON TRANSFER FLAVOPROTEIN ALPHA"/>
    <property type="match status" value="1"/>
</dbReference>
<evidence type="ECO:0000256" key="1">
    <source>
        <dbReference type="ARBA" id="ARBA00005817"/>
    </source>
</evidence>
<evidence type="ECO:0000259" key="7">
    <source>
        <dbReference type="SMART" id="SM00893"/>
    </source>
</evidence>
<dbReference type="InterPro" id="IPR033947">
    <property type="entry name" value="ETF_alpha_N"/>
</dbReference>
<dbReference type="eggNOG" id="COG2025">
    <property type="taxonomic scope" value="Bacteria"/>
</dbReference>
<keyword evidence="2" id="KW-0813">Transport</keyword>
<dbReference type="FunFam" id="3.40.50.1220:FF:000001">
    <property type="entry name" value="Electron transfer flavoprotein, alpha subunit"/>
    <property type="match status" value="1"/>
</dbReference>
<dbReference type="GO" id="GO:0050660">
    <property type="term" value="F:flavin adenine dinucleotide binding"/>
    <property type="evidence" value="ECO:0007669"/>
    <property type="project" value="InterPro"/>
</dbReference>
<evidence type="ECO:0000256" key="3">
    <source>
        <dbReference type="ARBA" id="ARBA00022630"/>
    </source>
</evidence>
<dbReference type="InterPro" id="IPR018206">
    <property type="entry name" value="ETF_asu_C_CS"/>
</dbReference>
<dbReference type="Pfam" id="PF00766">
    <property type="entry name" value="ETF_alpha"/>
    <property type="match status" value="1"/>
</dbReference>
<dbReference type="SMART" id="SM00893">
    <property type="entry name" value="ETF"/>
    <property type="match status" value="1"/>
</dbReference>
<dbReference type="GeneID" id="86823259"/>
<keyword evidence="9" id="KW-1185">Reference proteome</keyword>
<dbReference type="PATRIC" id="fig|476272.21.peg.114"/>
<feature type="binding site" evidence="6">
    <location>
        <begin position="278"/>
        <end position="285"/>
    </location>
    <ligand>
        <name>FAD</name>
        <dbReference type="ChEBI" id="CHEBI:57692"/>
    </ligand>
</feature>
<evidence type="ECO:0000313" key="8">
    <source>
        <dbReference type="EMBL" id="EEG47691.1"/>
    </source>
</evidence>
<dbReference type="EMBL" id="ACBZ01000181">
    <property type="protein sequence ID" value="EEG47691.1"/>
    <property type="molecule type" value="Genomic_DNA"/>
</dbReference>
<feature type="binding site" evidence="6">
    <location>
        <begin position="261"/>
        <end position="265"/>
    </location>
    <ligand>
        <name>FAD</name>
        <dbReference type="ChEBI" id="CHEBI:57692"/>
    </ligand>
</feature>
<dbReference type="InterPro" id="IPR014729">
    <property type="entry name" value="Rossmann-like_a/b/a_fold"/>
</dbReference>
<keyword evidence="4 6" id="KW-0274">FAD</keyword>
<name>C0CRC4_BLAHS</name>
<comment type="cofactor">
    <cofactor evidence="6">
        <name>FAD</name>
        <dbReference type="ChEBI" id="CHEBI:57692"/>
    </cofactor>
    <text evidence="6">Binds 1 FAD per dimer.</text>
</comment>
<dbReference type="InterPro" id="IPR014730">
    <property type="entry name" value="ETF_a/b_N"/>
</dbReference>
<evidence type="ECO:0000313" key="9">
    <source>
        <dbReference type="Proteomes" id="UP000003100"/>
    </source>
</evidence>
<evidence type="ECO:0000256" key="4">
    <source>
        <dbReference type="ARBA" id="ARBA00022827"/>
    </source>
</evidence>
<dbReference type="GO" id="GO:0009055">
    <property type="term" value="F:electron transfer activity"/>
    <property type="evidence" value="ECO:0007669"/>
    <property type="project" value="InterPro"/>
</dbReference>
<gene>
    <name evidence="8" type="ORF">RUMHYD_03438</name>
</gene>
<proteinExistence type="inferred from homology"/>
<evidence type="ECO:0000256" key="5">
    <source>
        <dbReference type="ARBA" id="ARBA00022982"/>
    </source>
</evidence>
<dbReference type="Pfam" id="PF01012">
    <property type="entry name" value="ETF"/>
    <property type="match status" value="1"/>
</dbReference>
<feature type="binding site" evidence="6">
    <location>
        <position position="299"/>
    </location>
    <ligand>
        <name>FAD</name>
        <dbReference type="ChEBI" id="CHEBI:57692"/>
    </ligand>
</feature>
<feature type="binding site" evidence="6">
    <location>
        <begin position="317"/>
        <end position="318"/>
    </location>
    <ligand>
        <name>FAD</name>
        <dbReference type="ChEBI" id="CHEBI:57692"/>
    </ligand>
</feature>
<dbReference type="HOGENOM" id="CLU_034178_1_1_9"/>
<dbReference type="InterPro" id="IPR001308">
    <property type="entry name" value="ETF_a/FixB"/>
</dbReference>
<dbReference type="Proteomes" id="UP000003100">
    <property type="component" value="Unassembled WGS sequence"/>
</dbReference>
<dbReference type="PROSITE" id="PS00696">
    <property type="entry name" value="ETF_ALPHA"/>
    <property type="match status" value="1"/>
</dbReference>
<dbReference type="RefSeq" id="WP_005951786.1">
    <property type="nucleotide sequence ID" value="NZ_CP136423.1"/>
</dbReference>
<feature type="domain" description="Electron transfer flavoprotein alpha/beta-subunit N-terminal" evidence="7">
    <location>
        <begin position="9"/>
        <end position="198"/>
    </location>
</feature>
<comment type="similarity">
    <text evidence="1">Belongs to the ETF alpha-subunit/FixB family.</text>
</comment>
<evidence type="ECO:0000256" key="2">
    <source>
        <dbReference type="ARBA" id="ARBA00022448"/>
    </source>
</evidence>
<reference evidence="8 9" key="2">
    <citation type="submission" date="2009-02" db="EMBL/GenBank/DDBJ databases">
        <title>Draft genome sequence of Blautia hydrogenotrophica DSM 10507 (Ruminococcus hydrogenotrophicus DSM 10507).</title>
        <authorList>
            <person name="Sudarsanam P."/>
            <person name="Ley R."/>
            <person name="Guruge J."/>
            <person name="Turnbaugh P.J."/>
            <person name="Mahowald M."/>
            <person name="Liep D."/>
            <person name="Gordon J."/>
        </authorList>
    </citation>
    <scope>NUCLEOTIDE SEQUENCE [LARGE SCALE GENOMIC DNA]</scope>
    <source>
        <strain evidence="9">DSM 10507 / JCM 14656 / S5a33</strain>
    </source>
</reference>
<dbReference type="Gene3D" id="3.40.50.1220">
    <property type="entry name" value="TPP-binding domain"/>
    <property type="match status" value="1"/>
</dbReference>
<keyword evidence="3" id="KW-0285">Flavoprotein</keyword>
<dbReference type="PANTHER" id="PTHR43153:SF1">
    <property type="entry name" value="ELECTRON TRANSFER FLAVOPROTEIN SUBUNIT ALPHA, MITOCHONDRIAL"/>
    <property type="match status" value="1"/>
</dbReference>
<dbReference type="InterPro" id="IPR029035">
    <property type="entry name" value="DHS-like_NAD/FAD-binding_dom"/>
</dbReference>
<sequence>MKDKKSNDIWVFVEIKEDGSVQPSSLELLNPGMQIAEKTKGKLVAVLFGSELQSAVKETAEYGADQILMVQGSEYEEYSTDIYTDALCILLKKYAPAALLIAATNNGRDMSPRIACRLKTGLTADCTGVDAEEDSGCLLWTRPTLGGNLMACIVCQEHWPQMGTIRPGTYKKKKIVKEHVEVRREFVKLGASRNRVRVYETIEEEGVPADLESAEIIVAGGKGLGSAQGFQMLQNLADALGGAVGATRGAVEEGWISHAFQIGQTGKTVSPKLYIACGISGAIQHMVGMSSANMIIAINQDREAPIFQIADYGIVGDIYKIIPEFTKKIVDIV</sequence>
<reference evidence="8 9" key="1">
    <citation type="submission" date="2009-01" db="EMBL/GenBank/DDBJ databases">
        <authorList>
            <person name="Fulton L."/>
            <person name="Clifton S."/>
            <person name="Fulton B."/>
            <person name="Xu J."/>
            <person name="Minx P."/>
            <person name="Pepin K.H."/>
            <person name="Johnson M."/>
            <person name="Bhonagiri V."/>
            <person name="Nash W.E."/>
            <person name="Mardis E.R."/>
            <person name="Wilson R.K."/>
        </authorList>
    </citation>
    <scope>NUCLEOTIDE SEQUENCE [LARGE SCALE GENOMIC DNA]</scope>
    <source>
        <strain evidence="9">DSM 10507 / JCM 14656 / S5a33</strain>
    </source>
</reference>
<dbReference type="AlphaFoldDB" id="C0CRC4"/>
<keyword evidence="5" id="KW-0249">Electron transport</keyword>
<evidence type="ECO:0000256" key="6">
    <source>
        <dbReference type="PIRSR" id="PIRSR000089-1"/>
    </source>
</evidence>
<dbReference type="CDD" id="cd01715">
    <property type="entry name" value="ETF_alpha"/>
    <property type="match status" value="1"/>
</dbReference>
<protein>
    <recommendedName>
        <fullName evidence="7">Electron transfer flavoprotein alpha/beta-subunit N-terminal domain-containing protein</fullName>
    </recommendedName>
</protein>
<feature type="binding site" evidence="6">
    <location>
        <begin position="247"/>
        <end position="248"/>
    </location>
    <ligand>
        <name>FAD</name>
        <dbReference type="ChEBI" id="CHEBI:57692"/>
    </ligand>
</feature>
<dbReference type="InterPro" id="IPR014731">
    <property type="entry name" value="ETF_asu_C"/>
</dbReference>
<accession>C0CRC4</accession>
<dbReference type="SUPFAM" id="SSF52467">
    <property type="entry name" value="DHS-like NAD/FAD-binding domain"/>
    <property type="match status" value="1"/>
</dbReference>
<dbReference type="GO" id="GO:0033539">
    <property type="term" value="P:fatty acid beta-oxidation using acyl-CoA dehydrogenase"/>
    <property type="evidence" value="ECO:0007669"/>
    <property type="project" value="TreeGrafter"/>
</dbReference>